<feature type="region of interest" description="Disordered" evidence="1">
    <location>
        <begin position="46"/>
        <end position="73"/>
    </location>
</feature>
<evidence type="ECO:0000313" key="3">
    <source>
        <dbReference type="Ensembl" id="ENSEBUP00000023987.1"/>
    </source>
</evidence>
<reference evidence="3" key="2">
    <citation type="submission" date="2025-09" db="UniProtKB">
        <authorList>
            <consortium name="Ensembl"/>
        </authorList>
    </citation>
    <scope>IDENTIFICATION</scope>
</reference>
<protein>
    <recommendedName>
        <fullName evidence="2">Potassium channel voltage dependent KCNQ C-terminal domain-containing protein</fullName>
    </recommendedName>
</protein>
<accession>A0A8C4R4B8</accession>
<name>A0A8C4R4B8_EPTBU</name>
<feature type="compositionally biased region" description="Polar residues" evidence="1">
    <location>
        <begin position="189"/>
        <end position="203"/>
    </location>
</feature>
<evidence type="ECO:0000259" key="2">
    <source>
        <dbReference type="Pfam" id="PF03520"/>
    </source>
</evidence>
<dbReference type="AlphaFoldDB" id="A0A8C4R4B8"/>
<evidence type="ECO:0000256" key="1">
    <source>
        <dbReference type="SAM" id="MobiDB-lite"/>
    </source>
</evidence>
<proteinExistence type="predicted"/>
<dbReference type="InterPro" id="IPR013821">
    <property type="entry name" value="K_chnl_volt-dep_KCNQ_C"/>
</dbReference>
<feature type="domain" description="Potassium channel voltage dependent KCNQ C-terminal" evidence="2">
    <location>
        <begin position="1"/>
        <end position="32"/>
    </location>
</feature>
<dbReference type="Ensembl" id="ENSEBUT00000024563.1">
    <property type="protein sequence ID" value="ENSEBUP00000023987.1"/>
    <property type="gene ID" value="ENSEBUG00000014784.1"/>
</dbReference>
<keyword evidence="4" id="KW-1185">Reference proteome</keyword>
<feature type="compositionally biased region" description="Polar residues" evidence="1">
    <location>
        <begin position="53"/>
        <end position="66"/>
    </location>
</feature>
<sequence length="216" mass="23341">MMGKVTKMDRQVQAIEKKLDFLIEFYRQSMSKGSIHGSQLNILNAGADDSCETPGSTPPNETQNYDPNGRSPTRRFDHLQVPMRQESPGLSWCIGEGSVEETTMSLSNSASLVTQTERDITIVISPSSSDGCMMTDARDLPSSARAATCLTLARTIDVSETDSGMTESVPPLLAVEEIDESCVAETEVCENSPSLGESLSPSVGQDDVNMREDPQA</sequence>
<evidence type="ECO:0000313" key="4">
    <source>
        <dbReference type="Proteomes" id="UP000694388"/>
    </source>
</evidence>
<dbReference type="Proteomes" id="UP000694388">
    <property type="component" value="Unplaced"/>
</dbReference>
<feature type="region of interest" description="Disordered" evidence="1">
    <location>
        <begin position="183"/>
        <end position="216"/>
    </location>
</feature>
<organism evidence="3 4">
    <name type="scientific">Eptatretus burgeri</name>
    <name type="common">Inshore hagfish</name>
    <dbReference type="NCBI Taxonomy" id="7764"/>
    <lineage>
        <taxon>Eukaryota</taxon>
        <taxon>Metazoa</taxon>
        <taxon>Chordata</taxon>
        <taxon>Craniata</taxon>
        <taxon>Vertebrata</taxon>
        <taxon>Cyclostomata</taxon>
        <taxon>Myxini</taxon>
        <taxon>Myxiniformes</taxon>
        <taxon>Myxinidae</taxon>
        <taxon>Eptatretinae</taxon>
        <taxon>Eptatretus</taxon>
    </lineage>
</organism>
<reference evidence="3" key="1">
    <citation type="submission" date="2025-08" db="UniProtKB">
        <authorList>
            <consortium name="Ensembl"/>
        </authorList>
    </citation>
    <scope>IDENTIFICATION</scope>
</reference>
<dbReference type="Pfam" id="PF03520">
    <property type="entry name" value="KCNQ_channel"/>
    <property type="match status" value="1"/>
</dbReference>